<organism evidence="2">
    <name type="scientific">hydrothermal vent metagenome</name>
    <dbReference type="NCBI Taxonomy" id="652676"/>
    <lineage>
        <taxon>unclassified sequences</taxon>
        <taxon>metagenomes</taxon>
        <taxon>ecological metagenomes</taxon>
    </lineage>
</organism>
<proteinExistence type="predicted"/>
<dbReference type="Gene3D" id="3.10.620.30">
    <property type="match status" value="1"/>
</dbReference>
<protein>
    <recommendedName>
        <fullName evidence="1">Transglutaminase-like domain-containing protein</fullName>
    </recommendedName>
</protein>
<accession>A0A3B0TX59</accession>
<dbReference type="InterPro" id="IPR002931">
    <property type="entry name" value="Transglutaminase-like"/>
</dbReference>
<evidence type="ECO:0000259" key="1">
    <source>
        <dbReference type="Pfam" id="PF01841"/>
    </source>
</evidence>
<sequence length="211" mass="24877">MNYLNTTYYFDYETDEIQKLIQEFKTNTLTKKEKAKLLYLKIRDNWRYNPYRISLSKENYKASVIVKKTETHCIDKSILFIAGLRGLQIPSRIHLAKVKNHIGIERIVEKFGTDEISPHGMVDVFLDGKWLKASPAFNVELCHKCNVTPLEFDGENDSIFQEFDNLGNEFMEYLEDYGYFEDVPMDFIFDNFKENYPQIMSRSNGFTDIII</sequence>
<evidence type="ECO:0000313" key="2">
    <source>
        <dbReference type="EMBL" id="VAW23341.1"/>
    </source>
</evidence>
<dbReference type="InterPro" id="IPR038765">
    <property type="entry name" value="Papain-like_cys_pep_sf"/>
</dbReference>
<dbReference type="Pfam" id="PF01841">
    <property type="entry name" value="Transglut_core"/>
    <property type="match status" value="1"/>
</dbReference>
<feature type="domain" description="Transglutaminase-like" evidence="1">
    <location>
        <begin position="19"/>
        <end position="135"/>
    </location>
</feature>
<name>A0A3B0TX59_9ZZZZ</name>
<dbReference type="SUPFAM" id="SSF54001">
    <property type="entry name" value="Cysteine proteinases"/>
    <property type="match status" value="1"/>
</dbReference>
<dbReference type="AlphaFoldDB" id="A0A3B0TX59"/>
<reference evidence="2" key="1">
    <citation type="submission" date="2018-06" db="EMBL/GenBank/DDBJ databases">
        <authorList>
            <person name="Zhirakovskaya E."/>
        </authorList>
    </citation>
    <scope>NUCLEOTIDE SEQUENCE</scope>
</reference>
<gene>
    <name evidence="2" type="ORF">MNBD_BACTEROID04-822</name>
</gene>
<dbReference type="EMBL" id="UOER01000195">
    <property type="protein sequence ID" value="VAW23341.1"/>
    <property type="molecule type" value="Genomic_DNA"/>
</dbReference>